<evidence type="ECO:0000259" key="2">
    <source>
        <dbReference type="Pfam" id="PF06724"/>
    </source>
</evidence>
<dbReference type="InterPro" id="IPR009597">
    <property type="entry name" value="DUF1206"/>
</dbReference>
<gene>
    <name evidence="3" type="ORF">N1027_19730</name>
</gene>
<feature type="transmembrane region" description="Helical" evidence="1">
    <location>
        <begin position="194"/>
        <end position="221"/>
    </location>
</feature>
<dbReference type="Pfam" id="PF06724">
    <property type="entry name" value="DUF1206"/>
    <property type="match status" value="3"/>
</dbReference>
<proteinExistence type="predicted"/>
<keyword evidence="1" id="KW-0812">Transmembrane</keyword>
<feature type="transmembrane region" description="Helical" evidence="1">
    <location>
        <begin position="67"/>
        <end position="92"/>
    </location>
</feature>
<evidence type="ECO:0000313" key="4">
    <source>
        <dbReference type="Proteomes" id="UP001165584"/>
    </source>
</evidence>
<feature type="domain" description="DUF1206" evidence="2">
    <location>
        <begin position="25"/>
        <end position="90"/>
    </location>
</feature>
<keyword evidence="1" id="KW-0472">Membrane</keyword>
<dbReference type="RefSeq" id="WP_259510741.1">
    <property type="nucleotide sequence ID" value="NZ_JANLCM010000004.1"/>
</dbReference>
<evidence type="ECO:0000313" key="3">
    <source>
        <dbReference type="EMBL" id="MCS5720362.1"/>
    </source>
</evidence>
<protein>
    <submittedName>
        <fullName evidence="3">DUF1206 domain-containing protein</fullName>
    </submittedName>
</protein>
<evidence type="ECO:0000256" key="1">
    <source>
        <dbReference type="SAM" id="Phobius"/>
    </source>
</evidence>
<keyword evidence="4" id="KW-1185">Reference proteome</keyword>
<sequence length="269" mass="27203">MTTTPKRAVRDVSQSRVFQMLARSGYAVNGLLHVLIGGIAIGIALRGGQGGEADQSGALQGLSDTPGGLVVLWISVVGLFALGLWEVAQVILATDPDAKKKWGKRAKEAGKAVVYLVLGSTALVFALGGSSDSSENSKSASATALATPGGVFLLVAVGLAVVGFGIGFISIGIRRTFRKLITTPAGAAGRAVTVLGVVGYIAQGVALAVVGVLFVVAAVTYDAEKAAGLDGALKSLTDLPFGIVVLVAVGVGLIFYGVFLGARARLARL</sequence>
<organism evidence="3 4">
    <name type="scientific">Herbiconiux aconitum</name>
    <dbReference type="NCBI Taxonomy" id="2970913"/>
    <lineage>
        <taxon>Bacteria</taxon>
        <taxon>Bacillati</taxon>
        <taxon>Actinomycetota</taxon>
        <taxon>Actinomycetes</taxon>
        <taxon>Micrococcales</taxon>
        <taxon>Microbacteriaceae</taxon>
        <taxon>Herbiconiux</taxon>
    </lineage>
</organism>
<name>A0ABT2GXR5_9MICO</name>
<feature type="transmembrane region" description="Helical" evidence="1">
    <location>
        <begin position="241"/>
        <end position="262"/>
    </location>
</feature>
<comment type="caution">
    <text evidence="3">The sequence shown here is derived from an EMBL/GenBank/DDBJ whole genome shotgun (WGS) entry which is preliminary data.</text>
</comment>
<feature type="transmembrane region" description="Helical" evidence="1">
    <location>
        <begin position="151"/>
        <end position="173"/>
    </location>
</feature>
<feature type="transmembrane region" description="Helical" evidence="1">
    <location>
        <begin position="26"/>
        <end position="47"/>
    </location>
</feature>
<feature type="domain" description="DUF1206" evidence="2">
    <location>
        <begin position="198"/>
        <end position="266"/>
    </location>
</feature>
<accession>A0ABT2GXR5</accession>
<feature type="transmembrane region" description="Helical" evidence="1">
    <location>
        <begin position="112"/>
        <end position="131"/>
    </location>
</feature>
<dbReference type="Proteomes" id="UP001165584">
    <property type="component" value="Unassembled WGS sequence"/>
</dbReference>
<keyword evidence="1" id="KW-1133">Transmembrane helix</keyword>
<reference evidence="3" key="1">
    <citation type="submission" date="2022-08" db="EMBL/GenBank/DDBJ databases">
        <authorList>
            <person name="Deng Y."/>
            <person name="Han X.-F."/>
            <person name="Zhang Y.-Q."/>
        </authorList>
    </citation>
    <scope>NUCLEOTIDE SEQUENCE</scope>
    <source>
        <strain evidence="3">CPCC 205763</strain>
    </source>
</reference>
<dbReference type="EMBL" id="JANLCM010000004">
    <property type="protein sequence ID" value="MCS5720362.1"/>
    <property type="molecule type" value="Genomic_DNA"/>
</dbReference>
<feature type="domain" description="DUF1206" evidence="2">
    <location>
        <begin position="109"/>
        <end position="173"/>
    </location>
</feature>